<gene>
    <name evidence="2" type="ORF">M6B38_398085</name>
</gene>
<sequence length="53" mass="6166">MAREAHAERARRTKENKEVWRKSSLPNGRLRFLGPKQCFVSWPNQGFGASCYI</sequence>
<evidence type="ECO:0000313" key="2">
    <source>
        <dbReference type="EMBL" id="KAJ6820224.1"/>
    </source>
</evidence>
<reference evidence="2" key="1">
    <citation type="journal article" date="2023" name="GigaByte">
        <title>Genome assembly of the bearded iris, Iris pallida Lam.</title>
        <authorList>
            <person name="Bruccoleri R.E."/>
            <person name="Oakeley E.J."/>
            <person name="Faust A.M.E."/>
            <person name="Altorfer M."/>
            <person name="Dessus-Babus S."/>
            <person name="Burckhardt D."/>
            <person name="Oertli M."/>
            <person name="Naumann U."/>
            <person name="Petersen F."/>
            <person name="Wong J."/>
        </authorList>
    </citation>
    <scope>NUCLEOTIDE SEQUENCE</scope>
    <source>
        <strain evidence="2">GSM-AAB239-AS_SAM_17_03QT</strain>
    </source>
</reference>
<evidence type="ECO:0008006" key="4">
    <source>
        <dbReference type="Google" id="ProtNLM"/>
    </source>
</evidence>
<dbReference type="AlphaFoldDB" id="A0AAX6FV05"/>
<protein>
    <recommendedName>
        <fullName evidence="4">Ribosomal protein S14</fullName>
    </recommendedName>
</protein>
<accession>A0AAX6FV05</accession>
<evidence type="ECO:0000313" key="3">
    <source>
        <dbReference type="Proteomes" id="UP001140949"/>
    </source>
</evidence>
<dbReference type="Proteomes" id="UP001140949">
    <property type="component" value="Unassembled WGS sequence"/>
</dbReference>
<feature type="region of interest" description="Disordered" evidence="1">
    <location>
        <begin position="1"/>
        <end position="20"/>
    </location>
</feature>
<name>A0AAX6FV05_IRIPA</name>
<reference evidence="2" key="2">
    <citation type="submission" date="2023-04" db="EMBL/GenBank/DDBJ databases">
        <authorList>
            <person name="Bruccoleri R.E."/>
            <person name="Oakeley E.J."/>
            <person name="Faust A.-M."/>
            <person name="Dessus-Babus S."/>
            <person name="Altorfer M."/>
            <person name="Burckhardt D."/>
            <person name="Oertli M."/>
            <person name="Naumann U."/>
            <person name="Petersen F."/>
            <person name="Wong J."/>
        </authorList>
    </citation>
    <scope>NUCLEOTIDE SEQUENCE</scope>
    <source>
        <strain evidence="2">GSM-AAB239-AS_SAM_17_03QT</strain>
        <tissue evidence="2">Leaf</tissue>
    </source>
</reference>
<proteinExistence type="predicted"/>
<organism evidence="2 3">
    <name type="scientific">Iris pallida</name>
    <name type="common">Sweet iris</name>
    <dbReference type="NCBI Taxonomy" id="29817"/>
    <lineage>
        <taxon>Eukaryota</taxon>
        <taxon>Viridiplantae</taxon>
        <taxon>Streptophyta</taxon>
        <taxon>Embryophyta</taxon>
        <taxon>Tracheophyta</taxon>
        <taxon>Spermatophyta</taxon>
        <taxon>Magnoliopsida</taxon>
        <taxon>Liliopsida</taxon>
        <taxon>Asparagales</taxon>
        <taxon>Iridaceae</taxon>
        <taxon>Iridoideae</taxon>
        <taxon>Irideae</taxon>
        <taxon>Iris</taxon>
    </lineage>
</organism>
<comment type="caution">
    <text evidence="2">The sequence shown here is derived from an EMBL/GenBank/DDBJ whole genome shotgun (WGS) entry which is preliminary data.</text>
</comment>
<keyword evidence="3" id="KW-1185">Reference proteome</keyword>
<dbReference type="EMBL" id="JANAVB010025794">
    <property type="protein sequence ID" value="KAJ6820224.1"/>
    <property type="molecule type" value="Genomic_DNA"/>
</dbReference>
<evidence type="ECO:0000256" key="1">
    <source>
        <dbReference type="SAM" id="MobiDB-lite"/>
    </source>
</evidence>